<sequence length="326" mass="37442">MLSINVFNLIIITVSYKQPHTLEHQLDLEYYANVFKGLHSRIAFLHTHVDYTEIHHTNKVYHTNIKMKDKALSIIFRQYDREVVFDEENIQLYSNFTIDMASKKRPVISCLIRNTIREILIMAIEPPAILDTSSQNIERIREITHPTKFNDDQRKRVKARFQAEAAKMPKVQEVEQADVGGKDLEQINILLIGDVQSGKSSLVETFRLYADGDYVVNTQYITQGNNRIANEMVKVAAFLTDLPTVEIRRLRQDTGGYDVIDLEQEASRMAEEDFEDLLNLGTKGAVTAIIGSNGAMKYLFNIFEGPSLNESDENYEKNILSIYWSI</sequence>
<comment type="caution">
    <text evidence="1">The sequence shown here is derived from an EMBL/GenBank/DDBJ whole genome shotgun (WGS) entry which is preliminary data.</text>
</comment>
<dbReference type="AlphaFoldDB" id="A0A9P5S9R5"/>
<gene>
    <name evidence="1" type="ORF">BG006_001819</name>
</gene>
<dbReference type="SUPFAM" id="SSF52540">
    <property type="entry name" value="P-loop containing nucleoside triphosphate hydrolases"/>
    <property type="match status" value="1"/>
</dbReference>
<dbReference type="EMBL" id="JAAAUY010001380">
    <property type="protein sequence ID" value="KAF9323043.1"/>
    <property type="molecule type" value="Genomic_DNA"/>
</dbReference>
<protein>
    <submittedName>
        <fullName evidence="1">Uncharacterized protein</fullName>
    </submittedName>
</protein>
<organism evidence="1 2">
    <name type="scientific">Podila minutissima</name>
    <dbReference type="NCBI Taxonomy" id="64525"/>
    <lineage>
        <taxon>Eukaryota</taxon>
        <taxon>Fungi</taxon>
        <taxon>Fungi incertae sedis</taxon>
        <taxon>Mucoromycota</taxon>
        <taxon>Mortierellomycotina</taxon>
        <taxon>Mortierellomycetes</taxon>
        <taxon>Mortierellales</taxon>
        <taxon>Mortierellaceae</taxon>
        <taxon>Podila</taxon>
    </lineage>
</organism>
<proteinExistence type="predicted"/>
<keyword evidence="2" id="KW-1185">Reference proteome</keyword>
<name>A0A9P5S9R5_9FUNG</name>
<dbReference type="InterPro" id="IPR027417">
    <property type="entry name" value="P-loop_NTPase"/>
</dbReference>
<dbReference type="Proteomes" id="UP000696485">
    <property type="component" value="Unassembled WGS sequence"/>
</dbReference>
<evidence type="ECO:0000313" key="1">
    <source>
        <dbReference type="EMBL" id="KAF9323043.1"/>
    </source>
</evidence>
<reference evidence="1" key="1">
    <citation type="journal article" date="2020" name="Fungal Divers.">
        <title>Resolving the Mortierellaceae phylogeny through synthesis of multi-gene phylogenetics and phylogenomics.</title>
        <authorList>
            <person name="Vandepol N."/>
            <person name="Liber J."/>
            <person name="Desiro A."/>
            <person name="Na H."/>
            <person name="Kennedy M."/>
            <person name="Barry K."/>
            <person name="Grigoriev I.V."/>
            <person name="Miller A.N."/>
            <person name="O'Donnell K."/>
            <person name="Stajich J.E."/>
            <person name="Bonito G."/>
        </authorList>
    </citation>
    <scope>NUCLEOTIDE SEQUENCE</scope>
    <source>
        <strain evidence="1">NVP1</strain>
    </source>
</reference>
<feature type="non-terminal residue" evidence="1">
    <location>
        <position position="326"/>
    </location>
</feature>
<evidence type="ECO:0000313" key="2">
    <source>
        <dbReference type="Proteomes" id="UP000696485"/>
    </source>
</evidence>
<accession>A0A9P5S9R5</accession>